<dbReference type="Gene3D" id="3.40.30.10">
    <property type="entry name" value="Glutaredoxin"/>
    <property type="match status" value="1"/>
</dbReference>
<dbReference type="AlphaFoldDB" id="A0A557RDL5"/>
<evidence type="ECO:0000313" key="7">
    <source>
        <dbReference type="Proteomes" id="UP000318349"/>
    </source>
</evidence>
<dbReference type="PIRSF" id="PIRSF000303">
    <property type="entry name" value="Glutathion_perox"/>
    <property type="match status" value="1"/>
</dbReference>
<dbReference type="Pfam" id="PF00255">
    <property type="entry name" value="GSHPx"/>
    <property type="match status" value="1"/>
</dbReference>
<sequence>MRRFAISSIGSLTITAFALWALTSPVWAQKACPALLDHDFTPLTDTQPERLCQFAGQVVLVVNTASRCAFTPQYDGLERLHAQYRERGLVVVGFPSNDFGGQEPGSGKQIADFCQTTYGVTFPLHAKSSVRGAQAHPFYRQLAAQTGQAPRWNFHKYVIDRSGTEVRSFASDVQPDDPALVAHIEKLLSDGQP</sequence>
<name>A0A557RDL5_9RHOO</name>
<dbReference type="GO" id="GO:0004601">
    <property type="term" value="F:peroxidase activity"/>
    <property type="evidence" value="ECO:0007669"/>
    <property type="project" value="UniProtKB-KW"/>
</dbReference>
<dbReference type="CDD" id="cd00340">
    <property type="entry name" value="GSH_Peroxidase"/>
    <property type="match status" value="1"/>
</dbReference>
<proteinExistence type="inferred from homology"/>
<keyword evidence="2 5" id="KW-0575">Peroxidase</keyword>
<evidence type="ECO:0000256" key="2">
    <source>
        <dbReference type="ARBA" id="ARBA00022559"/>
    </source>
</evidence>
<dbReference type="InterPro" id="IPR000889">
    <property type="entry name" value="Glutathione_peroxidase"/>
</dbReference>
<dbReference type="InterPro" id="IPR036249">
    <property type="entry name" value="Thioredoxin-like_sf"/>
</dbReference>
<evidence type="ECO:0000256" key="3">
    <source>
        <dbReference type="ARBA" id="ARBA00023002"/>
    </source>
</evidence>
<protein>
    <recommendedName>
        <fullName evidence="5">Glutathione peroxidase</fullName>
    </recommendedName>
</protein>
<gene>
    <name evidence="6" type="ORF">FHP89_12155</name>
</gene>
<evidence type="ECO:0000256" key="4">
    <source>
        <dbReference type="PIRSR" id="PIRSR000303-1"/>
    </source>
</evidence>
<dbReference type="PANTHER" id="PTHR11592:SF44">
    <property type="entry name" value="GLUTATHIONE PEROXIDASE"/>
    <property type="match status" value="1"/>
</dbReference>
<dbReference type="PANTHER" id="PTHR11592">
    <property type="entry name" value="GLUTATHIONE PEROXIDASE"/>
    <property type="match status" value="1"/>
</dbReference>
<keyword evidence="3 5" id="KW-0560">Oxidoreductase</keyword>
<dbReference type="EMBL" id="VMNI01000010">
    <property type="protein sequence ID" value="TVO76196.1"/>
    <property type="molecule type" value="Genomic_DNA"/>
</dbReference>
<dbReference type="SUPFAM" id="SSF52833">
    <property type="entry name" value="Thioredoxin-like"/>
    <property type="match status" value="1"/>
</dbReference>
<comment type="caution">
    <text evidence="6">The sequence shown here is derived from an EMBL/GenBank/DDBJ whole genome shotgun (WGS) entry which is preliminary data.</text>
</comment>
<feature type="active site" evidence="4">
    <location>
        <position position="68"/>
    </location>
</feature>
<evidence type="ECO:0000256" key="5">
    <source>
        <dbReference type="RuleBase" id="RU000499"/>
    </source>
</evidence>
<organism evidence="6 7">
    <name type="scientific">Denitromonas halophila</name>
    <dbReference type="NCBI Taxonomy" id="1629404"/>
    <lineage>
        <taxon>Bacteria</taxon>
        <taxon>Pseudomonadati</taxon>
        <taxon>Pseudomonadota</taxon>
        <taxon>Betaproteobacteria</taxon>
        <taxon>Rhodocyclales</taxon>
        <taxon>Zoogloeaceae</taxon>
        <taxon>Denitromonas</taxon>
    </lineage>
</organism>
<evidence type="ECO:0000313" key="6">
    <source>
        <dbReference type="EMBL" id="TVO76196.1"/>
    </source>
</evidence>
<dbReference type="InterPro" id="IPR029759">
    <property type="entry name" value="GPX_AS"/>
</dbReference>
<accession>A0A557RDL5</accession>
<reference evidence="6 7" key="1">
    <citation type="submission" date="2019-07" db="EMBL/GenBank/DDBJ databases">
        <title>The pathways for chlorine oxyanion respiration interact through the shared metabolite chlorate.</title>
        <authorList>
            <person name="Barnum T.P."/>
            <person name="Cheng Y."/>
            <person name="Hill K.A."/>
            <person name="Lucas L.N."/>
            <person name="Carlson H.K."/>
            <person name="Coates J.D."/>
        </authorList>
    </citation>
    <scope>NUCLEOTIDE SEQUENCE [LARGE SCALE GENOMIC DNA]</scope>
    <source>
        <strain evidence="6 7">SFB-1</strain>
    </source>
</reference>
<dbReference type="PROSITE" id="PS00460">
    <property type="entry name" value="GLUTATHIONE_PEROXID_1"/>
    <property type="match status" value="1"/>
</dbReference>
<comment type="similarity">
    <text evidence="1 5">Belongs to the glutathione peroxidase family.</text>
</comment>
<dbReference type="PROSITE" id="PS51355">
    <property type="entry name" value="GLUTATHIONE_PEROXID_3"/>
    <property type="match status" value="1"/>
</dbReference>
<evidence type="ECO:0000256" key="1">
    <source>
        <dbReference type="ARBA" id="ARBA00006926"/>
    </source>
</evidence>
<dbReference type="GO" id="GO:0034599">
    <property type="term" value="P:cellular response to oxidative stress"/>
    <property type="evidence" value="ECO:0007669"/>
    <property type="project" value="TreeGrafter"/>
</dbReference>
<dbReference type="Proteomes" id="UP000318349">
    <property type="component" value="Unassembled WGS sequence"/>
</dbReference>
<dbReference type="PRINTS" id="PR01011">
    <property type="entry name" value="GLUTPROXDASE"/>
</dbReference>